<dbReference type="InterPro" id="IPR036237">
    <property type="entry name" value="Xyl_isomerase-like_sf"/>
</dbReference>
<evidence type="ECO:0000313" key="5">
    <source>
        <dbReference type="Proteomes" id="UP001154259"/>
    </source>
</evidence>
<sequence length="274" mass="30756">MRNIGCCTWIFDNEPIEETARRVKDIGLNGVELHGNIHSIDPVQAGKIFADQGLQIFSITPGDADISHPDRIIRQDAVDYYKQLIDWVLKINQTPSPPLISCHGLVQRIRPVSNQEEENNLLVESIKQICNMARQVNTEIVFEVLNRYESHQVRTLREGLNLIEHVKSPNLRLLADAYHMNIEEANPAASLREAGEYIGLYHAADSNRGAIGEGHTDFTSQMIALNDIQYQGPIILEIAAPGPDPFNTNKGEGFKEILEQQLKKSVNAIRAFNN</sequence>
<dbReference type="EMBL" id="CAMXCM010000008">
    <property type="protein sequence ID" value="CAI3954874.1"/>
    <property type="molecule type" value="Genomic_DNA"/>
</dbReference>
<keyword evidence="5" id="KW-1185">Reference proteome</keyword>
<evidence type="ECO:0000313" key="3">
    <source>
        <dbReference type="EMBL" id="CAI3957021.1"/>
    </source>
</evidence>
<gene>
    <name evidence="3" type="ORF">R53529_LOCUS2060</name>
    <name evidence="2" type="ORF">R53530_LOCUS2057</name>
</gene>
<dbReference type="InterPro" id="IPR050312">
    <property type="entry name" value="IolE/XylAMocC-like"/>
</dbReference>
<dbReference type="Proteomes" id="UP001154255">
    <property type="component" value="Unassembled WGS sequence"/>
</dbReference>
<dbReference type="InterPro" id="IPR013022">
    <property type="entry name" value="Xyl_isomerase-like_TIM-brl"/>
</dbReference>
<dbReference type="EMBL" id="CAMXCS010000008">
    <property type="protein sequence ID" value="CAI3957021.1"/>
    <property type="molecule type" value="Genomic_DNA"/>
</dbReference>
<dbReference type="SUPFAM" id="SSF51658">
    <property type="entry name" value="Xylose isomerase-like"/>
    <property type="match status" value="1"/>
</dbReference>
<comment type="caution">
    <text evidence="2">The sequence shown here is derived from an EMBL/GenBank/DDBJ whole genome shotgun (WGS) entry which is preliminary data.</text>
</comment>
<evidence type="ECO:0000259" key="1">
    <source>
        <dbReference type="Pfam" id="PF01261"/>
    </source>
</evidence>
<name>A0A9W4X7E5_9PROT</name>
<reference evidence="2" key="1">
    <citation type="submission" date="2022-10" db="EMBL/GenBank/DDBJ databases">
        <authorList>
            <person name="Botero Cardona J."/>
        </authorList>
    </citation>
    <scope>NUCLEOTIDE SEQUENCE</scope>
    <source>
        <strain evidence="2">LMG 31819</strain>
        <strain evidence="3">R-53529</strain>
    </source>
</reference>
<accession>A0A9W4X7E5</accession>
<dbReference type="AlphaFoldDB" id="A0A9W4X7E5"/>
<dbReference type="PANTHER" id="PTHR12110">
    <property type="entry name" value="HYDROXYPYRUVATE ISOMERASE"/>
    <property type="match status" value="1"/>
</dbReference>
<evidence type="ECO:0000313" key="4">
    <source>
        <dbReference type="Proteomes" id="UP001154255"/>
    </source>
</evidence>
<evidence type="ECO:0000313" key="2">
    <source>
        <dbReference type="EMBL" id="CAI3954874.1"/>
    </source>
</evidence>
<dbReference type="Pfam" id="PF01261">
    <property type="entry name" value="AP_endonuc_2"/>
    <property type="match status" value="1"/>
</dbReference>
<dbReference type="Proteomes" id="UP001154259">
    <property type="component" value="Unassembled WGS sequence"/>
</dbReference>
<organism evidence="2 4">
    <name type="scientific">Commensalibacter communis</name>
    <dbReference type="NCBI Taxonomy" id="2972786"/>
    <lineage>
        <taxon>Bacteria</taxon>
        <taxon>Pseudomonadati</taxon>
        <taxon>Pseudomonadota</taxon>
        <taxon>Alphaproteobacteria</taxon>
        <taxon>Acetobacterales</taxon>
        <taxon>Acetobacteraceae</taxon>
    </lineage>
</organism>
<keyword evidence="2" id="KW-0413">Isomerase</keyword>
<protein>
    <submittedName>
        <fullName evidence="2 3">Sugar phosphate isomerase/epimerase (YcjR)</fullName>
    </submittedName>
</protein>
<proteinExistence type="predicted"/>
<dbReference type="RefSeq" id="WP_271790482.1">
    <property type="nucleotide sequence ID" value="NZ_CAMXCM010000008.1"/>
</dbReference>
<dbReference type="Gene3D" id="3.20.20.150">
    <property type="entry name" value="Divalent-metal-dependent TIM barrel enzymes"/>
    <property type="match status" value="1"/>
</dbReference>
<feature type="domain" description="Xylose isomerase-like TIM barrel" evidence="1">
    <location>
        <begin position="21"/>
        <end position="249"/>
    </location>
</feature>
<dbReference type="GO" id="GO:0016853">
    <property type="term" value="F:isomerase activity"/>
    <property type="evidence" value="ECO:0007669"/>
    <property type="project" value="UniProtKB-KW"/>
</dbReference>